<feature type="region of interest" description="Disordered" evidence="4">
    <location>
        <begin position="259"/>
        <end position="278"/>
    </location>
</feature>
<feature type="compositionally biased region" description="Basic and acidic residues" evidence="4">
    <location>
        <begin position="26"/>
        <end position="38"/>
    </location>
</feature>
<proteinExistence type="predicted"/>
<dbReference type="Pfam" id="PF15612">
    <property type="entry name" value="WHIM1"/>
    <property type="match status" value="1"/>
</dbReference>
<dbReference type="InterPro" id="IPR040221">
    <property type="entry name" value="CDCA7/CDA7L"/>
</dbReference>
<organism evidence="6 7">
    <name type="scientific">Rhododendron griersonianum</name>
    <dbReference type="NCBI Taxonomy" id="479676"/>
    <lineage>
        <taxon>Eukaryota</taxon>
        <taxon>Viridiplantae</taxon>
        <taxon>Streptophyta</taxon>
        <taxon>Embryophyta</taxon>
        <taxon>Tracheophyta</taxon>
        <taxon>Spermatophyta</taxon>
        <taxon>Magnoliopsida</taxon>
        <taxon>eudicotyledons</taxon>
        <taxon>Gunneridae</taxon>
        <taxon>Pentapetalae</taxon>
        <taxon>asterids</taxon>
        <taxon>Ericales</taxon>
        <taxon>Ericaceae</taxon>
        <taxon>Ericoideae</taxon>
        <taxon>Rhodoreae</taxon>
        <taxon>Rhododendron</taxon>
    </lineage>
</organism>
<dbReference type="InterPro" id="IPR028942">
    <property type="entry name" value="WHIM1_dom"/>
</dbReference>
<evidence type="ECO:0000313" key="7">
    <source>
        <dbReference type="Proteomes" id="UP000823749"/>
    </source>
</evidence>
<comment type="subcellular location">
    <subcellularLocation>
        <location evidence="1">Nucleus</location>
    </subcellularLocation>
</comment>
<accession>A0AAV6J5R5</accession>
<dbReference type="InterPro" id="IPR018501">
    <property type="entry name" value="DDT_dom"/>
</dbReference>
<dbReference type="PANTHER" id="PTHR31169">
    <property type="entry name" value="OS05G0300700 PROTEIN"/>
    <property type="match status" value="1"/>
</dbReference>
<evidence type="ECO:0000256" key="3">
    <source>
        <dbReference type="SAM" id="Coils"/>
    </source>
</evidence>
<evidence type="ECO:0000256" key="4">
    <source>
        <dbReference type="SAM" id="MobiDB-lite"/>
    </source>
</evidence>
<gene>
    <name evidence="6" type="ORF">RHGRI_023143</name>
</gene>
<feature type="domain" description="DDT" evidence="5">
    <location>
        <begin position="367"/>
        <end position="432"/>
    </location>
</feature>
<dbReference type="GO" id="GO:0005634">
    <property type="term" value="C:nucleus"/>
    <property type="evidence" value="ECO:0007669"/>
    <property type="project" value="UniProtKB-SubCell"/>
</dbReference>
<evidence type="ECO:0000256" key="2">
    <source>
        <dbReference type="ARBA" id="ARBA00023242"/>
    </source>
</evidence>
<keyword evidence="7" id="KW-1185">Reference proteome</keyword>
<sequence>MAIASSFASKRSSSPDQKGKVGKGVKTKEEKSRKRSEDGCDLPAKRSKGPGVRVIHGRIYDSEHGKTCHQIWREGRRSGSFGGLELSKVQRHLQLQFLHFISSVLETTAFFRKKRGHQPTGILVHTAKATGFSSVSQLLHSQGSENLDVVKNVKAEPIKRGKENSFTGNSNLNSHSIALPSIPNGQKPKAMKQTGLKEKENGNRGNGILWNETSHVKPQISNERLKKTHHRKQIDGVLAKGGLKDTKEDNQHDEILLKETNTRNPPVSKQGSPRMQDSMGHNVISMKEVKTNRDVIVPEDEKNLEVSVSDEVSSNLIARKKSKDHKDSRPYKVEADALKLQNNDIDVDIPLPQGAEVTTVVGVDLPAKDVGYALQFLEFCTAFNEILDLKQGEPSKLLRELMHGRRGRPGKYSPAVQFHIQLLSMILEDLGEDSEAITQKNGKNSWLHALQKCASRSQSVLKKLKLDLFGQEADDYDSLDSSQRLRLLVFLCDEVLCTAHVRSWIDDQNSKIIQNVKETKEKNLAAKQKEKQLKQKMLDEVAKAIIAKNGAPLSISEHEAVVLQIKTEVAQARAEIMESQDMVLNGIKGSAAVRTEPILLYSNGRTYWKLNGYFDNSNVLLQDVGTSDAVESSEKWFTFDVEQEREIEEYISSRRRSKGSFIKYGKHRNIEILPL</sequence>
<protein>
    <recommendedName>
        <fullName evidence="5">DDT domain-containing protein</fullName>
    </recommendedName>
</protein>
<keyword evidence="2" id="KW-0539">Nucleus</keyword>
<feature type="coiled-coil region" evidence="3">
    <location>
        <begin position="516"/>
        <end position="575"/>
    </location>
</feature>
<dbReference type="GO" id="GO:0006355">
    <property type="term" value="P:regulation of DNA-templated transcription"/>
    <property type="evidence" value="ECO:0007669"/>
    <property type="project" value="InterPro"/>
</dbReference>
<reference evidence="6" key="1">
    <citation type="submission" date="2020-08" db="EMBL/GenBank/DDBJ databases">
        <title>Plant Genome Project.</title>
        <authorList>
            <person name="Zhang R.-G."/>
        </authorList>
    </citation>
    <scope>NUCLEOTIDE SEQUENCE</scope>
    <source>
        <strain evidence="6">WSP0</strain>
        <tissue evidence="6">Leaf</tissue>
    </source>
</reference>
<feature type="compositionally biased region" description="Low complexity" evidence="4">
    <location>
        <begin position="1"/>
        <end position="14"/>
    </location>
</feature>
<evidence type="ECO:0000313" key="6">
    <source>
        <dbReference type="EMBL" id="KAG5535258.1"/>
    </source>
</evidence>
<evidence type="ECO:0000259" key="5">
    <source>
        <dbReference type="PROSITE" id="PS50827"/>
    </source>
</evidence>
<feature type="compositionally biased region" description="Polar residues" evidence="4">
    <location>
        <begin position="262"/>
        <end position="275"/>
    </location>
</feature>
<dbReference type="AlphaFoldDB" id="A0AAV6J5R5"/>
<dbReference type="SMART" id="SM00571">
    <property type="entry name" value="DDT"/>
    <property type="match status" value="1"/>
</dbReference>
<comment type="caution">
    <text evidence="6">The sequence shown here is derived from an EMBL/GenBank/DDBJ whole genome shotgun (WGS) entry which is preliminary data.</text>
</comment>
<dbReference type="PANTHER" id="PTHR31169:SF8">
    <property type="entry name" value="ZINC-FINGER DOMAIN OF MONOAMINE-OXIDASE A REPRESSOR R1 PROTEIN"/>
    <property type="match status" value="1"/>
</dbReference>
<keyword evidence="3" id="KW-0175">Coiled coil</keyword>
<evidence type="ECO:0000256" key="1">
    <source>
        <dbReference type="ARBA" id="ARBA00004123"/>
    </source>
</evidence>
<dbReference type="EMBL" id="JACTNZ010000008">
    <property type="protein sequence ID" value="KAG5535258.1"/>
    <property type="molecule type" value="Genomic_DNA"/>
</dbReference>
<feature type="region of interest" description="Disordered" evidence="4">
    <location>
        <begin position="1"/>
        <end position="49"/>
    </location>
</feature>
<dbReference type="PROSITE" id="PS50827">
    <property type="entry name" value="DDT"/>
    <property type="match status" value="1"/>
</dbReference>
<name>A0AAV6J5R5_9ERIC</name>
<dbReference type="Proteomes" id="UP000823749">
    <property type="component" value="Chromosome 8"/>
</dbReference>